<dbReference type="GeneID" id="104605448"/>
<evidence type="ECO:0000313" key="5">
    <source>
        <dbReference type="Proteomes" id="UP000189703"/>
    </source>
</evidence>
<organism evidence="5 6">
    <name type="scientific">Nelumbo nucifera</name>
    <name type="common">Sacred lotus</name>
    <dbReference type="NCBI Taxonomy" id="4432"/>
    <lineage>
        <taxon>Eukaryota</taxon>
        <taxon>Viridiplantae</taxon>
        <taxon>Streptophyta</taxon>
        <taxon>Embryophyta</taxon>
        <taxon>Tracheophyta</taxon>
        <taxon>Spermatophyta</taxon>
        <taxon>Magnoliopsida</taxon>
        <taxon>Proteales</taxon>
        <taxon>Nelumbonaceae</taxon>
        <taxon>Nelumbo</taxon>
    </lineage>
</organism>
<gene>
    <name evidence="6" type="primary">LOC104605448</name>
</gene>
<dbReference type="KEGG" id="nnu:104605448"/>
<dbReference type="PANTHER" id="PTHR43601:SF11">
    <property type="entry name" value="EXPRESSED PROTEIN"/>
    <property type="match status" value="1"/>
</dbReference>
<evidence type="ECO:0000259" key="4">
    <source>
        <dbReference type="Pfam" id="PF00085"/>
    </source>
</evidence>
<keyword evidence="2" id="KW-0676">Redox-active center</keyword>
<evidence type="ECO:0000313" key="6">
    <source>
        <dbReference type="RefSeq" id="XP_010268532.1"/>
    </source>
</evidence>
<dbReference type="STRING" id="4432.A0A1U8AL90"/>
<dbReference type="OrthoDB" id="2018237at2759"/>
<dbReference type="InterPro" id="IPR013766">
    <property type="entry name" value="Thioredoxin_domain"/>
</dbReference>
<proteinExistence type="inferred from homology"/>
<sequence length="226" mass="25361">MTGIPPKHPLFCLKWPWDIHPQNPKSPNTCNLDVPWLFNSLQNLGSLAINLFHSASRSIYPSLSSFKPNQLDVGINENKTSSTPTARKKVLSPEEQGEAEHRALALALVSGKEATVIEFYSSKCRLCNSLLNLVMEMEKKNSDWLNIVMADAENEKWLPELLYYDIRYVPCFVLLDKYGRALAKTGVPTSRLHVVAGLSHLLKMKRPQKNQGDVTLSATGKPKKSF</sequence>
<dbReference type="InterPro" id="IPR036249">
    <property type="entry name" value="Thioredoxin-like_sf"/>
</dbReference>
<dbReference type="PANTHER" id="PTHR43601">
    <property type="entry name" value="THIOREDOXIN, MITOCHONDRIAL"/>
    <property type="match status" value="1"/>
</dbReference>
<dbReference type="InParanoid" id="A0A1U8AL90"/>
<name>A0A1U8AL90_NELNU</name>
<dbReference type="Proteomes" id="UP000189703">
    <property type="component" value="Unplaced"/>
</dbReference>
<dbReference type="GO" id="GO:0045454">
    <property type="term" value="P:cell redox homeostasis"/>
    <property type="evidence" value="ECO:0000318"/>
    <property type="project" value="GO_Central"/>
</dbReference>
<dbReference type="AlphaFoldDB" id="A0A1U8AL90"/>
<dbReference type="Gene3D" id="3.40.30.10">
    <property type="entry name" value="Glutaredoxin"/>
    <property type="match status" value="1"/>
</dbReference>
<feature type="domain" description="Thioredoxin" evidence="4">
    <location>
        <begin position="109"/>
        <end position="179"/>
    </location>
</feature>
<evidence type="ECO:0000256" key="2">
    <source>
        <dbReference type="ARBA" id="ARBA00023284"/>
    </source>
</evidence>
<dbReference type="FunCoup" id="A0A1U8AL90">
    <property type="interactions" value="552"/>
</dbReference>
<dbReference type="Pfam" id="PF00085">
    <property type="entry name" value="Thioredoxin"/>
    <property type="match status" value="1"/>
</dbReference>
<dbReference type="GO" id="GO:0009507">
    <property type="term" value="C:chloroplast"/>
    <property type="evidence" value="ECO:0007669"/>
    <property type="project" value="UniProtKB-ARBA"/>
</dbReference>
<accession>A0A1U8AL90</accession>
<protein>
    <submittedName>
        <fullName evidence="6">Uncharacterized protein LOC104605448 isoform X1</fullName>
    </submittedName>
</protein>
<evidence type="ECO:0000256" key="1">
    <source>
        <dbReference type="ARBA" id="ARBA00008987"/>
    </source>
</evidence>
<keyword evidence="5" id="KW-1185">Reference proteome</keyword>
<dbReference type="eggNOG" id="ENOG502QV9U">
    <property type="taxonomic scope" value="Eukaryota"/>
</dbReference>
<dbReference type="RefSeq" id="XP_010268532.1">
    <property type="nucleotide sequence ID" value="XM_010270230.2"/>
</dbReference>
<comment type="similarity">
    <text evidence="1">Belongs to the thioredoxin family.</text>
</comment>
<feature type="region of interest" description="Disordered" evidence="3">
    <location>
        <begin position="76"/>
        <end position="96"/>
    </location>
</feature>
<dbReference type="SUPFAM" id="SSF52833">
    <property type="entry name" value="Thioredoxin-like"/>
    <property type="match status" value="1"/>
</dbReference>
<reference evidence="6" key="1">
    <citation type="submission" date="2025-08" db="UniProtKB">
        <authorList>
            <consortium name="RefSeq"/>
        </authorList>
    </citation>
    <scope>IDENTIFICATION</scope>
</reference>
<evidence type="ECO:0000256" key="3">
    <source>
        <dbReference type="SAM" id="MobiDB-lite"/>
    </source>
</evidence>